<protein>
    <submittedName>
        <fullName evidence="2">Uncharacterized protein</fullName>
    </submittedName>
</protein>
<feature type="signal peptide" evidence="1">
    <location>
        <begin position="1"/>
        <end position="17"/>
    </location>
</feature>
<evidence type="ECO:0000313" key="3">
    <source>
        <dbReference type="Proteomes" id="UP000799444"/>
    </source>
</evidence>
<proteinExistence type="predicted"/>
<dbReference type="AlphaFoldDB" id="A0A9P4R7K0"/>
<name>A0A9P4R7K0_9PLEO</name>
<dbReference type="OrthoDB" id="3799394at2759"/>
<gene>
    <name evidence="2" type="ORF">EJ04DRAFT_587022</name>
</gene>
<dbReference type="EMBL" id="ML996109">
    <property type="protein sequence ID" value="KAF2738401.1"/>
    <property type="molecule type" value="Genomic_DNA"/>
</dbReference>
<sequence>MKSFLFLLPLLGAFVLADDKCECPQVKCPANDAVALCKCLNSRETICKRHCPDYVPTYLPCPERPPTPTASAKPPKCTCETKYCPMAWPESCKCANNNAKECYDECGGDAPVYQVCDAAPTLVTRTVPAPKPSATHAVCGGGRGNYHTCADGFACIKKPGSTGCGPECDGYGICVKDKLCGGFAGFACDSGMSCIDDPRDDCDPKYGGADCGGLCMYNTYL</sequence>
<organism evidence="2 3">
    <name type="scientific">Polyplosphaeria fusca</name>
    <dbReference type="NCBI Taxonomy" id="682080"/>
    <lineage>
        <taxon>Eukaryota</taxon>
        <taxon>Fungi</taxon>
        <taxon>Dikarya</taxon>
        <taxon>Ascomycota</taxon>
        <taxon>Pezizomycotina</taxon>
        <taxon>Dothideomycetes</taxon>
        <taxon>Pleosporomycetidae</taxon>
        <taxon>Pleosporales</taxon>
        <taxon>Tetraplosphaeriaceae</taxon>
        <taxon>Polyplosphaeria</taxon>
    </lineage>
</organism>
<evidence type="ECO:0000256" key="1">
    <source>
        <dbReference type="SAM" id="SignalP"/>
    </source>
</evidence>
<keyword evidence="3" id="KW-1185">Reference proteome</keyword>
<keyword evidence="1" id="KW-0732">Signal</keyword>
<evidence type="ECO:0000313" key="2">
    <source>
        <dbReference type="EMBL" id="KAF2738401.1"/>
    </source>
</evidence>
<feature type="chain" id="PRO_5040331710" evidence="1">
    <location>
        <begin position="18"/>
        <end position="221"/>
    </location>
</feature>
<comment type="caution">
    <text evidence="2">The sequence shown here is derived from an EMBL/GenBank/DDBJ whole genome shotgun (WGS) entry which is preliminary data.</text>
</comment>
<accession>A0A9P4R7K0</accession>
<dbReference type="Proteomes" id="UP000799444">
    <property type="component" value="Unassembled WGS sequence"/>
</dbReference>
<reference evidence="2" key="1">
    <citation type="journal article" date="2020" name="Stud. Mycol.">
        <title>101 Dothideomycetes genomes: a test case for predicting lifestyles and emergence of pathogens.</title>
        <authorList>
            <person name="Haridas S."/>
            <person name="Albert R."/>
            <person name="Binder M."/>
            <person name="Bloem J."/>
            <person name="Labutti K."/>
            <person name="Salamov A."/>
            <person name="Andreopoulos B."/>
            <person name="Baker S."/>
            <person name="Barry K."/>
            <person name="Bills G."/>
            <person name="Bluhm B."/>
            <person name="Cannon C."/>
            <person name="Castanera R."/>
            <person name="Culley D."/>
            <person name="Daum C."/>
            <person name="Ezra D."/>
            <person name="Gonzalez J."/>
            <person name="Henrissat B."/>
            <person name="Kuo A."/>
            <person name="Liang C."/>
            <person name="Lipzen A."/>
            <person name="Lutzoni F."/>
            <person name="Magnuson J."/>
            <person name="Mondo S."/>
            <person name="Nolan M."/>
            <person name="Ohm R."/>
            <person name="Pangilinan J."/>
            <person name="Park H.-J."/>
            <person name="Ramirez L."/>
            <person name="Alfaro M."/>
            <person name="Sun H."/>
            <person name="Tritt A."/>
            <person name="Yoshinaga Y."/>
            <person name="Zwiers L.-H."/>
            <person name="Turgeon B."/>
            <person name="Goodwin S."/>
            <person name="Spatafora J."/>
            <person name="Crous P."/>
            <person name="Grigoriev I."/>
        </authorList>
    </citation>
    <scope>NUCLEOTIDE SEQUENCE</scope>
    <source>
        <strain evidence="2">CBS 125425</strain>
    </source>
</reference>